<reference evidence="8 9" key="1">
    <citation type="journal article" date="2020" name="Genomics">
        <title>Complete, high-quality genomes from long-read metagenomic sequencing of two wolf lichen thalli reveals enigmatic genome architecture.</title>
        <authorList>
            <person name="McKenzie S.K."/>
            <person name="Walston R.F."/>
            <person name="Allen J.L."/>
        </authorList>
    </citation>
    <scope>NUCLEOTIDE SEQUENCE [LARGE SCALE GENOMIC DNA]</scope>
    <source>
        <strain evidence="8">WasteWater2</strain>
    </source>
</reference>
<keyword evidence="4 6" id="KW-0472">Membrane</keyword>
<evidence type="ECO:0000256" key="6">
    <source>
        <dbReference type="SAM" id="Phobius"/>
    </source>
</evidence>
<keyword evidence="3 6" id="KW-1133">Transmembrane helix</keyword>
<evidence type="ECO:0000313" key="9">
    <source>
        <dbReference type="Proteomes" id="UP000578531"/>
    </source>
</evidence>
<sequence length="392" mass="44204">MDIGQICHLTPSCRLRHQGGDRNRATELNAVAWTWFSLSTVFVAARVYSRLKLTRNFWYDDHFIVLSWALTLAYSILYTVLGQLGGCRHLYYLQMNPAQAIKASRINWITQPVTIYALATGKISVAFLIMRIMGKSKWRKAFLIYGAMIGSFLFCTIAIILTFAQCRPVTALWNPELSLMGKATCWPPQRQSDFSLFTGSYLAFIDIALALLPITIMWNLQMTLKKKIGICSVMGLGIFACICACIKTSKLPELNARSDITYITVTLWIWNANESNVVIVAACIPTLRPLFLIIFKRPGWDNYRHRKSYDPSSGSRDRRNRVGRISAPISDSTTAIGYGETEGSWIELGPAQHSYHEDGDIRQTLEFDVTSHKKTRALEEEDIFSMAGGNAL</sequence>
<dbReference type="OrthoDB" id="3897607at2759"/>
<comment type="subcellular location">
    <subcellularLocation>
        <location evidence="1">Membrane</location>
        <topology evidence="1">Multi-pass membrane protein</topology>
    </subcellularLocation>
</comment>
<proteinExistence type="inferred from homology"/>
<evidence type="ECO:0000256" key="4">
    <source>
        <dbReference type="ARBA" id="ARBA00023136"/>
    </source>
</evidence>
<evidence type="ECO:0000256" key="3">
    <source>
        <dbReference type="ARBA" id="ARBA00022989"/>
    </source>
</evidence>
<accession>A0A8H6L0V6</accession>
<dbReference type="GO" id="GO:0016020">
    <property type="term" value="C:membrane"/>
    <property type="evidence" value="ECO:0007669"/>
    <property type="project" value="UniProtKB-SubCell"/>
</dbReference>
<keyword evidence="9" id="KW-1185">Reference proteome</keyword>
<gene>
    <name evidence="8" type="ORF">HO173_010334</name>
</gene>
<keyword evidence="2 6" id="KW-0812">Transmembrane</keyword>
<dbReference type="Proteomes" id="UP000578531">
    <property type="component" value="Unassembled WGS sequence"/>
</dbReference>
<dbReference type="InterPro" id="IPR049326">
    <property type="entry name" value="Rhodopsin_dom_fungi"/>
</dbReference>
<feature type="transmembrane region" description="Helical" evidence="6">
    <location>
        <begin position="228"/>
        <end position="249"/>
    </location>
</feature>
<feature type="transmembrane region" description="Helical" evidence="6">
    <location>
        <begin position="63"/>
        <end position="81"/>
    </location>
</feature>
<feature type="transmembrane region" description="Helical" evidence="6">
    <location>
        <begin position="113"/>
        <end position="130"/>
    </location>
</feature>
<dbReference type="AlphaFoldDB" id="A0A8H6L0V6"/>
<evidence type="ECO:0000256" key="2">
    <source>
        <dbReference type="ARBA" id="ARBA00022692"/>
    </source>
</evidence>
<feature type="transmembrane region" description="Helical" evidence="6">
    <location>
        <begin position="277"/>
        <end position="295"/>
    </location>
</feature>
<dbReference type="GeneID" id="59291981"/>
<dbReference type="RefSeq" id="XP_037160806.1">
    <property type="nucleotide sequence ID" value="XM_037312220.1"/>
</dbReference>
<dbReference type="Pfam" id="PF20684">
    <property type="entry name" value="Fung_rhodopsin"/>
    <property type="match status" value="1"/>
</dbReference>
<evidence type="ECO:0000313" key="8">
    <source>
        <dbReference type="EMBL" id="KAF6231374.1"/>
    </source>
</evidence>
<comment type="caution">
    <text evidence="8">The sequence shown here is derived from an EMBL/GenBank/DDBJ whole genome shotgun (WGS) entry which is preliminary data.</text>
</comment>
<dbReference type="PANTHER" id="PTHR33048">
    <property type="entry name" value="PTH11-LIKE INTEGRAL MEMBRANE PROTEIN (AFU_ORTHOLOGUE AFUA_5G11245)"/>
    <property type="match status" value="1"/>
</dbReference>
<protein>
    <recommendedName>
        <fullName evidence="7">Rhodopsin domain-containing protein</fullName>
    </recommendedName>
</protein>
<organism evidence="8 9">
    <name type="scientific">Letharia columbiana</name>
    <dbReference type="NCBI Taxonomy" id="112416"/>
    <lineage>
        <taxon>Eukaryota</taxon>
        <taxon>Fungi</taxon>
        <taxon>Dikarya</taxon>
        <taxon>Ascomycota</taxon>
        <taxon>Pezizomycotina</taxon>
        <taxon>Lecanoromycetes</taxon>
        <taxon>OSLEUM clade</taxon>
        <taxon>Lecanoromycetidae</taxon>
        <taxon>Lecanorales</taxon>
        <taxon>Lecanorineae</taxon>
        <taxon>Parmeliaceae</taxon>
        <taxon>Letharia</taxon>
    </lineage>
</organism>
<evidence type="ECO:0000259" key="7">
    <source>
        <dbReference type="Pfam" id="PF20684"/>
    </source>
</evidence>
<feature type="transmembrane region" description="Helical" evidence="6">
    <location>
        <begin position="142"/>
        <end position="164"/>
    </location>
</feature>
<name>A0A8H6L0V6_9LECA</name>
<dbReference type="EMBL" id="JACCJC010000057">
    <property type="protein sequence ID" value="KAF6231374.1"/>
    <property type="molecule type" value="Genomic_DNA"/>
</dbReference>
<feature type="transmembrane region" description="Helical" evidence="6">
    <location>
        <begin position="196"/>
        <end position="216"/>
    </location>
</feature>
<feature type="transmembrane region" description="Helical" evidence="6">
    <location>
        <begin position="30"/>
        <end position="51"/>
    </location>
</feature>
<dbReference type="PANTHER" id="PTHR33048:SF47">
    <property type="entry name" value="INTEGRAL MEMBRANE PROTEIN-RELATED"/>
    <property type="match status" value="1"/>
</dbReference>
<evidence type="ECO:0000256" key="5">
    <source>
        <dbReference type="ARBA" id="ARBA00038359"/>
    </source>
</evidence>
<evidence type="ECO:0000256" key="1">
    <source>
        <dbReference type="ARBA" id="ARBA00004141"/>
    </source>
</evidence>
<dbReference type="InterPro" id="IPR052337">
    <property type="entry name" value="SAT4-like"/>
</dbReference>
<comment type="similarity">
    <text evidence="5">Belongs to the SAT4 family.</text>
</comment>
<feature type="domain" description="Rhodopsin" evidence="7">
    <location>
        <begin position="45"/>
        <end position="291"/>
    </location>
</feature>